<protein>
    <submittedName>
        <fullName evidence="2">Alpha/beta hydrolase</fullName>
    </submittedName>
</protein>
<comment type="caution">
    <text evidence="2">The sequence shown here is derived from an EMBL/GenBank/DDBJ whole genome shotgun (WGS) entry which is preliminary data.</text>
</comment>
<sequence>MAPTSDFSCSIVETPRLAMNVWTSGPEDGTPVLLIHGNLTTGGFWKYVAAALPDDVRVIAPDLRGFGLTDAAPIDATRGLGDLSEDVHGLLGTLGLAGARRVTAAGWSMGGGVLQQLLLEHPDDLGGLVLVAPVSPHGFGGTIDAAGTRAYEDAAGSGGGGAAPEFVQRLREKDRSEESTSSPRVVLRSFFGAGANAANVDEEFLLTEALTTRVGDDFYPGDSRPSENWPMLAPGDRGVLNTMSPKHYDTSAIARSTAGIPITWVHGTEDMVCADRSMFDFGTLGEMGAVPGWPGADAVPPQPMKQQTRAVLEGYAAQPGQQSLVREVELEGIAHGLPLEVPDRIAAEITRLATR</sequence>
<dbReference type="PANTHER" id="PTHR43798">
    <property type="entry name" value="MONOACYLGLYCEROL LIPASE"/>
    <property type="match status" value="1"/>
</dbReference>
<dbReference type="Proteomes" id="UP001150259">
    <property type="component" value="Unassembled WGS sequence"/>
</dbReference>
<keyword evidence="3" id="KW-1185">Reference proteome</keyword>
<name>A0ABT5GCR7_9MICO</name>
<evidence type="ECO:0000259" key="1">
    <source>
        <dbReference type="Pfam" id="PF00561"/>
    </source>
</evidence>
<dbReference type="RefSeq" id="WP_272460649.1">
    <property type="nucleotide sequence ID" value="NZ_JAPFQL010000005.1"/>
</dbReference>
<dbReference type="EMBL" id="JAPFQL010000005">
    <property type="protein sequence ID" value="MDC5696072.1"/>
    <property type="molecule type" value="Genomic_DNA"/>
</dbReference>
<dbReference type="SUPFAM" id="SSF53474">
    <property type="entry name" value="alpha/beta-Hydrolases"/>
    <property type="match status" value="1"/>
</dbReference>
<keyword evidence="2" id="KW-0378">Hydrolase</keyword>
<evidence type="ECO:0000313" key="2">
    <source>
        <dbReference type="EMBL" id="MDC5696072.1"/>
    </source>
</evidence>
<feature type="domain" description="AB hydrolase-1" evidence="1">
    <location>
        <begin position="31"/>
        <end position="138"/>
    </location>
</feature>
<dbReference type="Gene3D" id="3.40.50.1820">
    <property type="entry name" value="alpha/beta hydrolase"/>
    <property type="match status" value="1"/>
</dbReference>
<dbReference type="Pfam" id="PF00561">
    <property type="entry name" value="Abhydrolase_1"/>
    <property type="match status" value="1"/>
</dbReference>
<dbReference type="PRINTS" id="PR00111">
    <property type="entry name" value="ABHYDROLASE"/>
</dbReference>
<organism evidence="2 3">
    <name type="scientific">Intrasporangium calvum</name>
    <dbReference type="NCBI Taxonomy" id="53358"/>
    <lineage>
        <taxon>Bacteria</taxon>
        <taxon>Bacillati</taxon>
        <taxon>Actinomycetota</taxon>
        <taxon>Actinomycetes</taxon>
        <taxon>Micrococcales</taxon>
        <taxon>Intrasporangiaceae</taxon>
        <taxon>Intrasporangium</taxon>
    </lineage>
</organism>
<dbReference type="InterPro" id="IPR000073">
    <property type="entry name" value="AB_hydrolase_1"/>
</dbReference>
<proteinExistence type="predicted"/>
<reference evidence="2 3" key="1">
    <citation type="submission" date="2022-11" db="EMBL/GenBank/DDBJ databases">
        <title>Anaerobic phenanthrene biodegradation by a DNRA strain PheN6.</title>
        <authorList>
            <person name="Zhang Z."/>
        </authorList>
    </citation>
    <scope>NUCLEOTIDE SEQUENCE [LARGE SCALE GENOMIC DNA]</scope>
    <source>
        <strain evidence="2 3">PheN6</strain>
    </source>
</reference>
<evidence type="ECO:0000313" key="3">
    <source>
        <dbReference type="Proteomes" id="UP001150259"/>
    </source>
</evidence>
<dbReference type="GO" id="GO:0016787">
    <property type="term" value="F:hydrolase activity"/>
    <property type="evidence" value="ECO:0007669"/>
    <property type="project" value="UniProtKB-KW"/>
</dbReference>
<dbReference type="InterPro" id="IPR050266">
    <property type="entry name" value="AB_hydrolase_sf"/>
</dbReference>
<dbReference type="PANTHER" id="PTHR43798:SF33">
    <property type="entry name" value="HYDROLASE, PUTATIVE (AFU_ORTHOLOGUE AFUA_2G14860)-RELATED"/>
    <property type="match status" value="1"/>
</dbReference>
<gene>
    <name evidence="2" type="ORF">OO014_02295</name>
</gene>
<accession>A0ABT5GCR7</accession>
<dbReference type="InterPro" id="IPR029058">
    <property type="entry name" value="AB_hydrolase_fold"/>
</dbReference>